<keyword evidence="2" id="KW-0413">Isomerase</keyword>
<organism evidence="3 4">
    <name type="scientific">Pseudonocardia ailaonensis</name>
    <dbReference type="NCBI Taxonomy" id="367279"/>
    <lineage>
        <taxon>Bacteria</taxon>
        <taxon>Bacillati</taxon>
        <taxon>Actinomycetota</taxon>
        <taxon>Actinomycetes</taxon>
        <taxon>Pseudonocardiales</taxon>
        <taxon>Pseudonocardiaceae</taxon>
        <taxon>Pseudonocardia</taxon>
    </lineage>
</organism>
<dbReference type="Proteomes" id="UP001500449">
    <property type="component" value="Unassembled WGS sequence"/>
</dbReference>
<dbReference type="RefSeq" id="WP_344411677.1">
    <property type="nucleotide sequence ID" value="NZ_BAAAQK010000001.1"/>
</dbReference>
<comment type="similarity">
    <text evidence="1">Belongs to the aspartate/glutamate racemases family.</text>
</comment>
<evidence type="ECO:0000313" key="3">
    <source>
        <dbReference type="EMBL" id="GAA1828662.1"/>
    </source>
</evidence>
<reference evidence="3 4" key="1">
    <citation type="journal article" date="2019" name="Int. J. Syst. Evol. Microbiol.">
        <title>The Global Catalogue of Microorganisms (GCM) 10K type strain sequencing project: providing services to taxonomists for standard genome sequencing and annotation.</title>
        <authorList>
            <consortium name="The Broad Institute Genomics Platform"/>
            <consortium name="The Broad Institute Genome Sequencing Center for Infectious Disease"/>
            <person name="Wu L."/>
            <person name="Ma J."/>
        </authorList>
    </citation>
    <scope>NUCLEOTIDE SEQUENCE [LARGE SCALE GENOMIC DNA]</scope>
    <source>
        <strain evidence="3 4">JCM 16009</strain>
    </source>
</reference>
<protein>
    <submittedName>
        <fullName evidence="3">Aspartate racemase</fullName>
    </submittedName>
</protein>
<dbReference type="PANTHER" id="PTHR21198:SF7">
    <property type="entry name" value="ASPARTATE-GLUTAMATE RACEMASE FAMILY"/>
    <property type="match status" value="1"/>
</dbReference>
<dbReference type="InterPro" id="IPR001920">
    <property type="entry name" value="Asp/Glu_race"/>
</dbReference>
<proteinExistence type="inferred from homology"/>
<dbReference type="InterPro" id="IPR015942">
    <property type="entry name" value="Asp/Glu/hydantoin_racemase"/>
</dbReference>
<evidence type="ECO:0000256" key="2">
    <source>
        <dbReference type="ARBA" id="ARBA00023235"/>
    </source>
</evidence>
<keyword evidence="4" id="KW-1185">Reference proteome</keyword>
<comment type="caution">
    <text evidence="3">The sequence shown here is derived from an EMBL/GenBank/DDBJ whole genome shotgun (WGS) entry which is preliminary data.</text>
</comment>
<dbReference type="PANTHER" id="PTHR21198">
    <property type="entry name" value="GLUTAMATE RACEMASE"/>
    <property type="match status" value="1"/>
</dbReference>
<dbReference type="PROSITE" id="PS00923">
    <property type="entry name" value="ASP_GLU_RACEMASE_1"/>
    <property type="match status" value="1"/>
</dbReference>
<dbReference type="InterPro" id="IPR004380">
    <property type="entry name" value="Asp_race"/>
</dbReference>
<dbReference type="InterPro" id="IPR018187">
    <property type="entry name" value="Asp/Glu_racemase_AS_1"/>
</dbReference>
<name>A0ABN2MLV0_9PSEU</name>
<dbReference type="NCBIfam" id="TIGR00035">
    <property type="entry name" value="asp_race"/>
    <property type="match status" value="1"/>
</dbReference>
<gene>
    <name evidence="3" type="ORF">GCM10009836_03040</name>
</gene>
<evidence type="ECO:0000313" key="4">
    <source>
        <dbReference type="Proteomes" id="UP001500449"/>
    </source>
</evidence>
<dbReference type="Gene3D" id="3.40.50.1860">
    <property type="match status" value="2"/>
</dbReference>
<sequence length="241" mass="24810">MALGERPLVGVLGGMGPSATADFYRKVIDLTAARRDQDHVRLAIWADPTTPDRTTALLGGGASPVPALVRGLRALEACGARVIAIPCNTAHAYLADLRAVSGTPVLDMVDLAVARVRRIAPTVTRIGVLATRGTHRSGLYDRAAATHGIEVVHLPDPHQGEYVDAAIAMVKGGRDLGLAGSLVARATRALGDLGAEAAIAGCTEIPLVAQEAGRVLPLVDATMALAQRVVALGLPAAPDLP</sequence>
<dbReference type="Pfam" id="PF01177">
    <property type="entry name" value="Asp_Glu_race"/>
    <property type="match status" value="1"/>
</dbReference>
<dbReference type="EMBL" id="BAAAQK010000001">
    <property type="protein sequence ID" value="GAA1828662.1"/>
    <property type="molecule type" value="Genomic_DNA"/>
</dbReference>
<evidence type="ECO:0000256" key="1">
    <source>
        <dbReference type="ARBA" id="ARBA00007847"/>
    </source>
</evidence>
<dbReference type="SUPFAM" id="SSF53681">
    <property type="entry name" value="Aspartate/glutamate racemase"/>
    <property type="match status" value="2"/>
</dbReference>
<accession>A0ABN2MLV0</accession>